<dbReference type="AlphaFoldDB" id="A0A2T4YX36"/>
<name>A0A2T4YX36_9HYPH</name>
<protein>
    <submittedName>
        <fullName evidence="2">Uncharacterized protein</fullName>
    </submittedName>
</protein>
<accession>A0A2T4YX36</accession>
<comment type="caution">
    <text evidence="2">The sequence shown here is derived from an EMBL/GenBank/DDBJ whole genome shotgun (WGS) entry which is preliminary data.</text>
</comment>
<dbReference type="Proteomes" id="UP000241808">
    <property type="component" value="Unassembled WGS sequence"/>
</dbReference>
<keyword evidence="3" id="KW-1185">Reference proteome</keyword>
<feature type="region of interest" description="Disordered" evidence="1">
    <location>
        <begin position="381"/>
        <end position="405"/>
    </location>
</feature>
<organism evidence="2 3">
    <name type="scientific">Phreatobacter oligotrophus</name>
    <dbReference type="NCBI Taxonomy" id="1122261"/>
    <lineage>
        <taxon>Bacteria</taxon>
        <taxon>Pseudomonadati</taxon>
        <taxon>Pseudomonadota</taxon>
        <taxon>Alphaproteobacteria</taxon>
        <taxon>Hyphomicrobiales</taxon>
        <taxon>Phreatobacteraceae</taxon>
        <taxon>Phreatobacter</taxon>
    </lineage>
</organism>
<proteinExistence type="predicted"/>
<sequence length="591" mass="64592">MTEQPSSVVKFDALPHDGREWEVISAGRVGRSGLYTQEVAADLLLAEAGWRQIDPHVTPETRIVRVDVSWLSGLRPGSIVRNGEKVSSVDQRSPGPRTWRQATVTRADPNPFSVTLTGFLPLTGKVSRPTHPISDLEGLRYFPVRLDGSSLAYVPVLELLLAVFRLGGPWLRHMIEGLGLPDRPESGRLVDLSPGSFSVVDGVLACRGFSDPRSRSAPIPVILGDPERHRSYVAVFQKLSQRDFLNSPQFVDTYFPQDVPMICDVEFEQVALKKQGISASGAAVRQPLLVTRVRAARFELGVSRVKIFVPDRREQVSDIPSRVSAQIVNDGELVIGEPVLKSRVAPSRSLETRYIAVEDEEPEGVPTDIVVDPSRSAVKHYRRKSGSSVAVEGSSTGSPHGDTARIDRASLQPMTKPRGITSRMQHLIDAVKLAATLDRAIFRLEAPPSLYDGGDGLWQVATGDLHKLPSWIRPGGIARRIAVMSLASREGVLYLFDAEVLTSGGERSALLVWSAGPRLPTAALYELIIMLARAEGVLREDPITLGNVSGGAPPVARTDLRAGVFRHRQDSVPPDQVARSVLRKRDELRGL</sequence>
<evidence type="ECO:0000313" key="3">
    <source>
        <dbReference type="Proteomes" id="UP000241808"/>
    </source>
</evidence>
<dbReference type="EMBL" id="PZZL01000015">
    <property type="protein sequence ID" value="PTM50320.1"/>
    <property type="molecule type" value="Genomic_DNA"/>
</dbReference>
<gene>
    <name evidence="2" type="ORF">C8P69_1157</name>
</gene>
<evidence type="ECO:0000256" key="1">
    <source>
        <dbReference type="SAM" id="MobiDB-lite"/>
    </source>
</evidence>
<evidence type="ECO:0000313" key="2">
    <source>
        <dbReference type="EMBL" id="PTM50320.1"/>
    </source>
</evidence>
<reference evidence="2 3" key="1">
    <citation type="submission" date="2018-04" db="EMBL/GenBank/DDBJ databases">
        <title>Genomic Encyclopedia of Archaeal and Bacterial Type Strains, Phase II (KMG-II): from individual species to whole genera.</title>
        <authorList>
            <person name="Goeker M."/>
        </authorList>
    </citation>
    <scope>NUCLEOTIDE SEQUENCE [LARGE SCALE GENOMIC DNA]</scope>
    <source>
        <strain evidence="2 3">DSM 25521</strain>
    </source>
</reference>